<dbReference type="GO" id="GO:0052689">
    <property type="term" value="F:carboxylic ester hydrolase activity"/>
    <property type="evidence" value="ECO:0007669"/>
    <property type="project" value="TreeGrafter"/>
</dbReference>
<dbReference type="GO" id="GO:0004252">
    <property type="term" value="F:serine-type endopeptidase activity"/>
    <property type="evidence" value="ECO:0007669"/>
    <property type="project" value="InterPro"/>
</dbReference>
<gene>
    <name evidence="3" type="ORF">BN863_17700</name>
</gene>
<dbReference type="PANTHER" id="PTHR43265:SF1">
    <property type="entry name" value="ESTERASE ESTD"/>
    <property type="match status" value="1"/>
</dbReference>
<dbReference type="InterPro" id="IPR029058">
    <property type="entry name" value="AB_hydrolase_fold"/>
</dbReference>
<dbReference type="Gene3D" id="3.40.50.1820">
    <property type="entry name" value="alpha/beta hydrolase"/>
    <property type="match status" value="1"/>
</dbReference>
<dbReference type="Proteomes" id="UP000016160">
    <property type="component" value="Chromosome"/>
</dbReference>
<dbReference type="Pfam" id="PF12146">
    <property type="entry name" value="Hydrolase_4"/>
    <property type="match status" value="1"/>
</dbReference>
<evidence type="ECO:0000313" key="4">
    <source>
        <dbReference type="Proteomes" id="UP000016160"/>
    </source>
</evidence>
<dbReference type="SUPFAM" id="SSF53474">
    <property type="entry name" value="alpha/beta-Hydrolases"/>
    <property type="match status" value="1"/>
</dbReference>
<dbReference type="STRING" id="1347342.BN863_17700"/>
<reference evidence="3 4" key="1">
    <citation type="journal article" date="2013" name="Appl. Environ. Microbiol.">
        <title>The genome of the alga-associated marine flavobacterium Formosa agariphila KMM 3901T reveals a broad potential for degradation of algal polysaccharides.</title>
        <authorList>
            <person name="Mann A.J."/>
            <person name="Hahnke R.L."/>
            <person name="Huang S."/>
            <person name="Werner J."/>
            <person name="Xing P."/>
            <person name="Barbeyron T."/>
            <person name="Huettel B."/>
            <person name="Stueber K."/>
            <person name="Reinhardt R."/>
            <person name="Harder J."/>
            <person name="Gloeckner F.O."/>
            <person name="Amann R.I."/>
            <person name="Teeling H."/>
        </authorList>
    </citation>
    <scope>NUCLEOTIDE SEQUENCE [LARGE SCALE GENOMIC DNA]</scope>
    <source>
        <strain evidence="4">DSM 15362 / KCTC 12365 / LMG 23005 / KMM 3901</strain>
    </source>
</reference>
<protein>
    <submittedName>
        <fullName evidence="3">Alpha/beta hydrolase family protein</fullName>
    </submittedName>
</protein>
<dbReference type="AlphaFoldDB" id="T2KKR7"/>
<name>T2KKR7_FORAG</name>
<dbReference type="PROSITE" id="PS00708">
    <property type="entry name" value="PRO_ENDOPEP_SER"/>
    <property type="match status" value="1"/>
</dbReference>
<dbReference type="eggNOG" id="COG1073">
    <property type="taxonomic scope" value="Bacteria"/>
</dbReference>
<sequence length="455" mass="49983">MTLLTTFTSIAQDITGKWHGVLKVQGTQLRLVFNVTKTDDGFSTTMDSPDQGAKNIPVTSTVFINPKIKFMVSNLAIVYDGEYKDGEITGVFVQGGLEFPMNLSREPIEKDIVNRPQEPKKPYPYNSEAVTFKNTKADITLSGTLTLPKNGTNFPVVILISGSGPQNRDEELLGHKPFLVISDYLTKHGIAVLRYDDRGVGQSSGDFKTATTADFATDVESAMAYLKTRQDINSHKIGLVGHSEGGLIAPMVASKSKDVNFMVLLAGPGISGYDIFLLQSELINKANGLDESALQQELAFLKTNLDVVVKGNDLDAIKSVLTDTLHKQLLSQPELLPKGMEAKDVDTFADTFTTPWFHYFLKYNPSVSLEQVQCPVLAINGEKDLQVPPKENLSAIEQALIRGGNKNISIKELPNLNHLFQDAITGSPNEYSTIEQTFSPDALEEITNWILLQTK</sequence>
<evidence type="ECO:0000313" key="3">
    <source>
        <dbReference type="EMBL" id="CDF79482.1"/>
    </source>
</evidence>
<dbReference type="GO" id="GO:0006508">
    <property type="term" value="P:proteolysis"/>
    <property type="evidence" value="ECO:0007669"/>
    <property type="project" value="InterPro"/>
</dbReference>
<feature type="domain" description="Serine aminopeptidase S33" evidence="2">
    <location>
        <begin position="182"/>
        <end position="418"/>
    </location>
</feature>
<accession>T2KKR7</accession>
<proteinExistence type="predicted"/>
<evidence type="ECO:0000259" key="2">
    <source>
        <dbReference type="Pfam" id="PF12146"/>
    </source>
</evidence>
<keyword evidence="1 3" id="KW-0378">Hydrolase</keyword>
<organism evidence="3 4">
    <name type="scientific">Formosa agariphila (strain DSM 15362 / KCTC 12365 / LMG 23005 / KMM 3901 / M-2Alg 35-1)</name>
    <dbReference type="NCBI Taxonomy" id="1347342"/>
    <lineage>
        <taxon>Bacteria</taxon>
        <taxon>Pseudomonadati</taxon>
        <taxon>Bacteroidota</taxon>
        <taxon>Flavobacteriia</taxon>
        <taxon>Flavobacteriales</taxon>
        <taxon>Flavobacteriaceae</taxon>
        <taxon>Formosa</taxon>
    </lineage>
</organism>
<dbReference type="PATRIC" id="fig|1347342.6.peg.1776"/>
<keyword evidence="4" id="KW-1185">Reference proteome</keyword>
<dbReference type="EMBL" id="HG315671">
    <property type="protein sequence ID" value="CDF79482.1"/>
    <property type="molecule type" value="Genomic_DNA"/>
</dbReference>
<dbReference type="InterPro" id="IPR053145">
    <property type="entry name" value="AB_hydrolase_Est10"/>
</dbReference>
<dbReference type="InterPro" id="IPR022742">
    <property type="entry name" value="Hydrolase_4"/>
</dbReference>
<dbReference type="InterPro" id="IPR002471">
    <property type="entry name" value="Pept_S9_AS"/>
</dbReference>
<evidence type="ECO:0000256" key="1">
    <source>
        <dbReference type="ARBA" id="ARBA00022801"/>
    </source>
</evidence>
<dbReference type="HOGENOM" id="CLU_033707_2_0_10"/>
<dbReference type="PANTHER" id="PTHR43265">
    <property type="entry name" value="ESTERASE ESTD"/>
    <property type="match status" value="1"/>
</dbReference>